<evidence type="ECO:0000256" key="3">
    <source>
        <dbReference type="ARBA" id="ARBA00008010"/>
    </source>
</evidence>
<dbReference type="GO" id="GO:1902975">
    <property type="term" value="P:mitotic DNA replication initiation"/>
    <property type="evidence" value="ECO:0007669"/>
    <property type="project" value="TreeGrafter"/>
</dbReference>
<evidence type="ECO:0000256" key="14">
    <source>
        <dbReference type="RuleBase" id="RU368061"/>
    </source>
</evidence>
<evidence type="ECO:0000256" key="6">
    <source>
        <dbReference type="ARBA" id="ARBA00022741"/>
    </source>
</evidence>
<comment type="similarity">
    <text evidence="3 13">Belongs to the MCM family.</text>
</comment>
<dbReference type="GO" id="GO:0017116">
    <property type="term" value="F:single-stranded DNA helicase activity"/>
    <property type="evidence" value="ECO:0007669"/>
    <property type="project" value="TreeGrafter"/>
</dbReference>
<dbReference type="SUPFAM" id="SSF50249">
    <property type="entry name" value="Nucleic acid-binding proteins"/>
    <property type="match status" value="1"/>
</dbReference>
<proteinExistence type="inferred from homology"/>
<evidence type="ECO:0000256" key="8">
    <source>
        <dbReference type="ARBA" id="ARBA00022806"/>
    </source>
</evidence>
<feature type="compositionally biased region" description="Basic and acidic residues" evidence="15">
    <location>
        <begin position="737"/>
        <end position="746"/>
    </location>
</feature>
<dbReference type="InterPro" id="IPR027417">
    <property type="entry name" value="P-loop_NTPase"/>
</dbReference>
<dbReference type="InterPro" id="IPR008046">
    <property type="entry name" value="Mcm3"/>
</dbReference>
<dbReference type="FunFam" id="2.20.28.10:FF:000006">
    <property type="entry name" value="DNA helicase"/>
    <property type="match status" value="1"/>
</dbReference>
<gene>
    <name evidence="18" type="primary">mcm3</name>
</gene>
<dbReference type="GO" id="GO:0006271">
    <property type="term" value="P:DNA strand elongation involved in DNA replication"/>
    <property type="evidence" value="ECO:0007669"/>
    <property type="project" value="TreeGrafter"/>
</dbReference>
<dbReference type="Gene3D" id="3.40.50.300">
    <property type="entry name" value="P-loop containing nucleotide triphosphate hydrolases"/>
    <property type="match status" value="1"/>
</dbReference>
<organism evidence="17 18">
    <name type="scientific">Clupea harengus</name>
    <name type="common">Atlantic herring</name>
    <dbReference type="NCBI Taxonomy" id="7950"/>
    <lineage>
        <taxon>Eukaryota</taxon>
        <taxon>Metazoa</taxon>
        <taxon>Chordata</taxon>
        <taxon>Craniata</taxon>
        <taxon>Vertebrata</taxon>
        <taxon>Euteleostomi</taxon>
        <taxon>Actinopterygii</taxon>
        <taxon>Neopterygii</taxon>
        <taxon>Teleostei</taxon>
        <taxon>Clupei</taxon>
        <taxon>Clupeiformes</taxon>
        <taxon>Clupeoidei</taxon>
        <taxon>Clupeidae</taxon>
        <taxon>Clupea</taxon>
    </lineage>
</organism>
<comment type="subunit">
    <text evidence="14">Component of the MCM2-7 complex.</text>
</comment>
<comment type="subcellular location">
    <subcellularLocation>
        <location evidence="2">Chromosome</location>
    </subcellularLocation>
    <subcellularLocation>
        <location evidence="1 14">Nucleus</location>
    </subcellularLocation>
</comment>
<dbReference type="Proteomes" id="UP000515152">
    <property type="component" value="Chromosome 15"/>
</dbReference>
<dbReference type="GO" id="GO:0005634">
    <property type="term" value="C:nucleus"/>
    <property type="evidence" value="ECO:0007669"/>
    <property type="project" value="UniProtKB-SubCell"/>
</dbReference>
<evidence type="ECO:0000256" key="13">
    <source>
        <dbReference type="RuleBase" id="RU004070"/>
    </source>
</evidence>
<dbReference type="InterPro" id="IPR018525">
    <property type="entry name" value="MCM_CS"/>
</dbReference>
<dbReference type="InterPro" id="IPR033762">
    <property type="entry name" value="MCM_OB"/>
</dbReference>
<dbReference type="PROSITE" id="PS50051">
    <property type="entry name" value="MCM_2"/>
    <property type="match status" value="1"/>
</dbReference>
<dbReference type="GO" id="GO:0042555">
    <property type="term" value="C:MCM complex"/>
    <property type="evidence" value="ECO:0007669"/>
    <property type="project" value="UniProtKB-UniRule"/>
</dbReference>
<dbReference type="Pfam" id="PF14551">
    <property type="entry name" value="MCM_N"/>
    <property type="match status" value="1"/>
</dbReference>
<keyword evidence="17" id="KW-1185">Reference proteome</keyword>
<keyword evidence="12" id="KW-0131">Cell cycle</keyword>
<dbReference type="Pfam" id="PF23191">
    <property type="entry name" value="WHD_MCM3_C"/>
    <property type="match status" value="1"/>
</dbReference>
<dbReference type="KEGG" id="char:105894471"/>
<dbReference type="GO" id="GO:0000727">
    <property type="term" value="P:double-strand break repair via break-induced replication"/>
    <property type="evidence" value="ECO:0007669"/>
    <property type="project" value="TreeGrafter"/>
</dbReference>
<keyword evidence="6 13" id="KW-0547">Nucleotide-binding</keyword>
<keyword evidence="10 13" id="KW-0238">DNA-binding</keyword>
<dbReference type="PROSITE" id="PS00847">
    <property type="entry name" value="MCM_1"/>
    <property type="match status" value="1"/>
</dbReference>
<dbReference type="SMART" id="SM00350">
    <property type="entry name" value="MCM"/>
    <property type="match status" value="1"/>
</dbReference>
<evidence type="ECO:0000259" key="16">
    <source>
        <dbReference type="PROSITE" id="PS50051"/>
    </source>
</evidence>
<evidence type="ECO:0000256" key="11">
    <source>
        <dbReference type="ARBA" id="ARBA00023242"/>
    </source>
</evidence>
<dbReference type="PANTHER" id="PTHR11630:SF106">
    <property type="entry name" value="DNA REPLICATION LICENSING FACTOR MCM3"/>
    <property type="match status" value="1"/>
</dbReference>
<dbReference type="PRINTS" id="PR01657">
    <property type="entry name" value="MCMFAMILY"/>
</dbReference>
<dbReference type="InterPro" id="IPR041562">
    <property type="entry name" value="MCM_lid"/>
</dbReference>
<evidence type="ECO:0000256" key="12">
    <source>
        <dbReference type="ARBA" id="ARBA00023306"/>
    </source>
</evidence>
<keyword evidence="4" id="KW-0158">Chromosome</keyword>
<dbReference type="InterPro" id="IPR012340">
    <property type="entry name" value="NA-bd_OB-fold"/>
</dbReference>
<feature type="region of interest" description="Disordered" evidence="15">
    <location>
        <begin position="659"/>
        <end position="746"/>
    </location>
</feature>
<dbReference type="InterPro" id="IPR003593">
    <property type="entry name" value="AAA+_ATPase"/>
</dbReference>
<dbReference type="InterPro" id="IPR031327">
    <property type="entry name" value="MCM"/>
</dbReference>
<evidence type="ECO:0000256" key="7">
    <source>
        <dbReference type="ARBA" id="ARBA00022801"/>
    </source>
</evidence>
<evidence type="ECO:0000256" key="5">
    <source>
        <dbReference type="ARBA" id="ARBA00022705"/>
    </source>
</evidence>
<dbReference type="PANTHER" id="PTHR11630">
    <property type="entry name" value="DNA REPLICATION LICENSING FACTOR MCM FAMILY MEMBER"/>
    <property type="match status" value="1"/>
</dbReference>
<dbReference type="GO" id="GO:0003697">
    <property type="term" value="F:single-stranded DNA binding"/>
    <property type="evidence" value="ECO:0007669"/>
    <property type="project" value="TreeGrafter"/>
</dbReference>
<dbReference type="OrthoDB" id="1882346at2759"/>
<dbReference type="CTD" id="4172"/>
<dbReference type="AlphaFoldDB" id="A0A6P8GR48"/>
<sequence>MAAEVVDDQAMREAQRDYLDFLDDDQDQGIYQSKVRDMISENKFRLIVNINDLRRRNEARAARLMNNAFEELLAFQRALKDLVASVDATYAKQHEEFFVGLEGSFGSKHVTPRTLTSRLLGSMVCVEGILTKCSLVRPKVVRSVHYCPTTKKTIERKYTDMTSLDAFPSSAIYPTKDEENNPLETEFGLSIYKDHQTVTVQEMPEKAPAGQLPRSVDIILDNDLVDMVKPGDRVQIIGTYRCLPGKHGGFTSGTFRTIMIASQVKQLSKEAAPYFSADDVLKIKSFSKSRSKNVFDQLARSLAPSIHGHDYIKKAILCMLLGGVEKVLENGSRLRGDINVLLIGDPSVAKSQLLRYVLHTAPRAIPTTGRGSSGVGLTAAVTTDQETGERVLEAGAMVLADRGVVCIDEFDKMSDMDRTAIHEVMEQGRVTIAKAGIHARLNARCSVLAAANPVYGRYDQYKTPMENIGLQDSLLSRFDLLFIMLDTMDAEQDRVISEHVLRMHRYRDPKEQDGGVMPFGGAVDVLATEDPDIAQEELEEMQIYEKHNNLLHGKRRRDRIVSKEFMKKYIHVAKAITPVLTTEAASHIAEEYSRLRSQEQMGSDIARTSPVTARSLETLIRLSTAHAKCRMSKLVELEDTEVAVELVQFAYFKKVLEKEKKRSRAEGHDTATEDEEEEDEDEEETPRPPRKRGRRSEERRPSQGSEPYDPYDFTTEGQVPQIHSPAPRPAEEPMETPPEKGQTEVSPDRLKAFKAALLEVFRVTHAQSVGMNSMLEGIAKSPAGPFTPGEVRASLSRMQDDNQVMVTDDIIFLI</sequence>
<protein>
    <recommendedName>
        <fullName evidence="14">DNA replication licensing factor MCM3</fullName>
        <ecNumber evidence="14">3.6.4.12</ecNumber>
    </recommendedName>
</protein>
<dbReference type="Pfam" id="PF00493">
    <property type="entry name" value="MCM"/>
    <property type="match status" value="1"/>
</dbReference>
<evidence type="ECO:0000256" key="15">
    <source>
        <dbReference type="SAM" id="MobiDB-lite"/>
    </source>
</evidence>
<dbReference type="Gene3D" id="2.20.28.10">
    <property type="match status" value="1"/>
</dbReference>
<dbReference type="FunFam" id="3.30.1640.10:FF:000002">
    <property type="entry name" value="DNA helicase"/>
    <property type="match status" value="1"/>
</dbReference>
<evidence type="ECO:0000313" key="17">
    <source>
        <dbReference type="Proteomes" id="UP000515152"/>
    </source>
</evidence>
<keyword evidence="9 13" id="KW-0067">ATP-binding</keyword>
<keyword evidence="8 14" id="KW-0347">Helicase</keyword>
<dbReference type="CDD" id="cd17754">
    <property type="entry name" value="MCM3"/>
    <property type="match status" value="1"/>
</dbReference>
<keyword evidence="5 14" id="KW-0235">DNA replication</keyword>
<feature type="compositionally biased region" description="Acidic residues" evidence="15">
    <location>
        <begin position="672"/>
        <end position="684"/>
    </location>
</feature>
<dbReference type="InterPro" id="IPR027925">
    <property type="entry name" value="MCM_N"/>
</dbReference>
<dbReference type="Pfam" id="PF17855">
    <property type="entry name" value="MCM_lid"/>
    <property type="match status" value="1"/>
</dbReference>
<evidence type="ECO:0000256" key="2">
    <source>
        <dbReference type="ARBA" id="ARBA00004286"/>
    </source>
</evidence>
<accession>A0A6P8GR48</accession>
<dbReference type="PRINTS" id="PR01659">
    <property type="entry name" value="MCMPROTEIN3"/>
</dbReference>
<feature type="domain" description="MCM C-terminal AAA(+) ATPase" evidence="16">
    <location>
        <begin position="294"/>
        <end position="500"/>
    </location>
</feature>
<dbReference type="Gene3D" id="2.40.50.140">
    <property type="entry name" value="Nucleic acid-binding proteins"/>
    <property type="match status" value="1"/>
</dbReference>
<feature type="compositionally biased region" description="Basic and acidic residues" evidence="15">
    <location>
        <begin position="659"/>
        <end position="671"/>
    </location>
</feature>
<dbReference type="InterPro" id="IPR001208">
    <property type="entry name" value="MCM_dom"/>
</dbReference>
<comment type="catalytic activity">
    <reaction evidence="14">
        <text>ATP + H2O = ADP + phosphate + H(+)</text>
        <dbReference type="Rhea" id="RHEA:13065"/>
        <dbReference type="ChEBI" id="CHEBI:15377"/>
        <dbReference type="ChEBI" id="CHEBI:15378"/>
        <dbReference type="ChEBI" id="CHEBI:30616"/>
        <dbReference type="ChEBI" id="CHEBI:43474"/>
        <dbReference type="ChEBI" id="CHEBI:456216"/>
        <dbReference type="EC" id="3.6.4.12"/>
    </reaction>
</comment>
<dbReference type="GO" id="GO:0016787">
    <property type="term" value="F:hydrolase activity"/>
    <property type="evidence" value="ECO:0007669"/>
    <property type="project" value="UniProtKB-KW"/>
</dbReference>
<evidence type="ECO:0000256" key="10">
    <source>
        <dbReference type="ARBA" id="ARBA00023125"/>
    </source>
</evidence>
<dbReference type="SMART" id="SM00382">
    <property type="entry name" value="AAA"/>
    <property type="match status" value="1"/>
</dbReference>
<evidence type="ECO:0000313" key="18">
    <source>
        <dbReference type="RefSeq" id="XP_031437907.1"/>
    </source>
</evidence>
<keyword evidence="7 14" id="KW-0378">Hydrolase</keyword>
<dbReference type="GeneID" id="105894471"/>
<evidence type="ECO:0000256" key="9">
    <source>
        <dbReference type="ARBA" id="ARBA00022840"/>
    </source>
</evidence>
<dbReference type="GO" id="GO:0005694">
    <property type="term" value="C:chromosome"/>
    <property type="evidence" value="ECO:0007669"/>
    <property type="project" value="UniProtKB-SubCell"/>
</dbReference>
<dbReference type="GO" id="GO:0005524">
    <property type="term" value="F:ATP binding"/>
    <property type="evidence" value="ECO:0007669"/>
    <property type="project" value="UniProtKB-UniRule"/>
</dbReference>
<evidence type="ECO:0000256" key="4">
    <source>
        <dbReference type="ARBA" id="ARBA00022454"/>
    </source>
</evidence>
<name>A0A6P8GR48_CLUHA</name>
<comment type="function">
    <text evidence="14">Acts as component of the MCM2-7 complex (MCM complex) which is the replicative helicase essential for 'once per cell cycle' DNA replication initiation and elongation in eukaryotic cells. The active ATPase sites in the MCM2-7 ring are formed through the interaction surfaces of two neighboring subunits such that a critical structure of a conserved arginine finger motif is provided in trans relative to the ATP-binding site of the Walker A box of the adjacent subunit. The six ATPase active sites, however, are likely to contribute differentially to the complex helicase activity.</text>
</comment>
<dbReference type="RefSeq" id="XP_031437907.1">
    <property type="nucleotide sequence ID" value="XM_031582047.2"/>
</dbReference>
<dbReference type="SUPFAM" id="SSF52540">
    <property type="entry name" value="P-loop containing nucleoside triphosphate hydrolases"/>
    <property type="match status" value="1"/>
</dbReference>
<dbReference type="Pfam" id="PF17207">
    <property type="entry name" value="MCM_OB"/>
    <property type="match status" value="1"/>
</dbReference>
<dbReference type="EC" id="3.6.4.12" evidence="14"/>
<dbReference type="Gene3D" id="3.30.1640.10">
    <property type="entry name" value="mini-chromosome maintenance (MCM) complex, chain A, domain 1"/>
    <property type="match status" value="1"/>
</dbReference>
<reference evidence="18" key="1">
    <citation type="submission" date="2025-08" db="UniProtKB">
        <authorList>
            <consortium name="RefSeq"/>
        </authorList>
    </citation>
    <scope>IDENTIFICATION</scope>
</reference>
<evidence type="ECO:0000256" key="1">
    <source>
        <dbReference type="ARBA" id="ARBA00004123"/>
    </source>
</evidence>
<keyword evidence="11 14" id="KW-0539">Nucleus</keyword>
<dbReference type="InterPro" id="IPR056575">
    <property type="entry name" value="WH_MCM3_C"/>
</dbReference>